<accession>A0ABD0U1C8</accession>
<evidence type="ECO:0000313" key="1">
    <source>
        <dbReference type="EMBL" id="KAL0905628.1"/>
    </source>
</evidence>
<sequence>MLPTAGVVVSAAVKKGGRHWKRRLWRCAQTQPNLIAMHTSMAHALLDLSQLACQISLSSSSMSTSMSPTGTKIMLGGRTAVENPRIERPTSLVLLLFIVHINLQEDWQGEVGNEAIGPEAYIC</sequence>
<protein>
    <submittedName>
        <fullName evidence="1">Uncharacterized protein</fullName>
    </submittedName>
</protein>
<dbReference type="EMBL" id="JANQDX010000018">
    <property type="protein sequence ID" value="KAL0905628.1"/>
    <property type="molecule type" value="Genomic_DNA"/>
</dbReference>
<reference evidence="1 2" key="1">
    <citation type="journal article" date="2024" name="Plant Biotechnol. J.">
        <title>Dendrobium thyrsiflorum genome and its molecular insights into genes involved in important horticultural traits.</title>
        <authorList>
            <person name="Chen B."/>
            <person name="Wang J.Y."/>
            <person name="Zheng P.J."/>
            <person name="Li K.L."/>
            <person name="Liang Y.M."/>
            <person name="Chen X.F."/>
            <person name="Zhang C."/>
            <person name="Zhao X."/>
            <person name="He X."/>
            <person name="Zhang G.Q."/>
            <person name="Liu Z.J."/>
            <person name="Xu Q."/>
        </authorList>
    </citation>
    <scope>NUCLEOTIDE SEQUENCE [LARGE SCALE GENOMIC DNA]</scope>
    <source>
        <strain evidence="1">GZMU011</strain>
    </source>
</reference>
<proteinExistence type="predicted"/>
<dbReference type="Proteomes" id="UP001552299">
    <property type="component" value="Unassembled WGS sequence"/>
</dbReference>
<keyword evidence="2" id="KW-1185">Reference proteome</keyword>
<organism evidence="1 2">
    <name type="scientific">Dendrobium thyrsiflorum</name>
    <name type="common">Pinecone-like raceme dendrobium</name>
    <name type="synonym">Orchid</name>
    <dbReference type="NCBI Taxonomy" id="117978"/>
    <lineage>
        <taxon>Eukaryota</taxon>
        <taxon>Viridiplantae</taxon>
        <taxon>Streptophyta</taxon>
        <taxon>Embryophyta</taxon>
        <taxon>Tracheophyta</taxon>
        <taxon>Spermatophyta</taxon>
        <taxon>Magnoliopsida</taxon>
        <taxon>Liliopsida</taxon>
        <taxon>Asparagales</taxon>
        <taxon>Orchidaceae</taxon>
        <taxon>Epidendroideae</taxon>
        <taxon>Malaxideae</taxon>
        <taxon>Dendrobiinae</taxon>
        <taxon>Dendrobium</taxon>
    </lineage>
</organism>
<name>A0ABD0U1C8_DENTH</name>
<comment type="caution">
    <text evidence="1">The sequence shown here is derived from an EMBL/GenBank/DDBJ whole genome shotgun (WGS) entry which is preliminary data.</text>
</comment>
<gene>
    <name evidence="1" type="ORF">M5K25_024063</name>
</gene>
<dbReference type="AlphaFoldDB" id="A0ABD0U1C8"/>
<evidence type="ECO:0000313" key="2">
    <source>
        <dbReference type="Proteomes" id="UP001552299"/>
    </source>
</evidence>